<proteinExistence type="inferred from homology"/>
<evidence type="ECO:0000313" key="10">
    <source>
        <dbReference type="Proteomes" id="UP001236014"/>
    </source>
</evidence>
<name>A0A9Y2IBI0_9PSEU</name>
<evidence type="ECO:0000259" key="8">
    <source>
        <dbReference type="Pfam" id="PF08124"/>
    </source>
</evidence>
<dbReference type="PANTHER" id="PTHR38481:SF1">
    <property type="entry name" value="HYALURONATE LYASE"/>
    <property type="match status" value="1"/>
</dbReference>
<dbReference type="GO" id="GO:0005975">
    <property type="term" value="P:carbohydrate metabolic process"/>
    <property type="evidence" value="ECO:0007669"/>
    <property type="project" value="InterPro"/>
</dbReference>
<evidence type="ECO:0000256" key="3">
    <source>
        <dbReference type="ARBA" id="ARBA00023239"/>
    </source>
</evidence>
<dbReference type="EMBL" id="CP127294">
    <property type="protein sequence ID" value="WIX75328.1"/>
    <property type="molecule type" value="Genomic_DNA"/>
</dbReference>
<gene>
    <name evidence="9" type="ORF">QRX50_27815</name>
</gene>
<evidence type="ECO:0000256" key="2">
    <source>
        <dbReference type="ARBA" id="ARBA00022729"/>
    </source>
</evidence>
<dbReference type="AlphaFoldDB" id="A0A9Y2IBI0"/>
<dbReference type="SUPFAM" id="SSF48230">
    <property type="entry name" value="Chondroitin AC/alginate lyase"/>
    <property type="match status" value="1"/>
</dbReference>
<comment type="similarity">
    <text evidence="1">Belongs to the polysaccharide lyase 8 family.</text>
</comment>
<reference evidence="9 10" key="1">
    <citation type="submission" date="2023-06" db="EMBL/GenBank/DDBJ databases">
        <authorList>
            <person name="Oyuntsetseg B."/>
            <person name="Kim S.B."/>
        </authorList>
    </citation>
    <scope>NUCLEOTIDE SEQUENCE [LARGE SCALE GENOMIC DNA]</scope>
    <source>
        <strain evidence="9 10">2-15</strain>
    </source>
</reference>
<dbReference type="RefSeq" id="WP_285966101.1">
    <property type="nucleotide sequence ID" value="NZ_CP127294.1"/>
</dbReference>
<dbReference type="InterPro" id="IPR038970">
    <property type="entry name" value="Lyase_8"/>
</dbReference>
<evidence type="ECO:0000259" key="7">
    <source>
        <dbReference type="Pfam" id="PF02884"/>
    </source>
</evidence>
<keyword evidence="10" id="KW-1185">Reference proteome</keyword>
<dbReference type="Proteomes" id="UP001236014">
    <property type="component" value="Chromosome"/>
</dbReference>
<dbReference type="PANTHER" id="PTHR38481">
    <property type="entry name" value="HYALURONATE LYASE"/>
    <property type="match status" value="1"/>
</dbReference>
<keyword evidence="2 5" id="KW-0732">Signal</keyword>
<feature type="signal peptide" evidence="5">
    <location>
        <begin position="1"/>
        <end position="30"/>
    </location>
</feature>
<dbReference type="InterPro" id="IPR011013">
    <property type="entry name" value="Gal_mutarotase_sf_dom"/>
</dbReference>
<dbReference type="GO" id="GO:0016837">
    <property type="term" value="F:carbon-oxygen lyase activity, acting on polysaccharides"/>
    <property type="evidence" value="ECO:0007669"/>
    <property type="project" value="UniProtKB-ARBA"/>
</dbReference>
<dbReference type="CDD" id="cd01083">
    <property type="entry name" value="GAG_Lyase"/>
    <property type="match status" value="1"/>
</dbReference>
<dbReference type="PROSITE" id="PS51318">
    <property type="entry name" value="TAT"/>
    <property type="match status" value="1"/>
</dbReference>
<dbReference type="InterPro" id="IPR012970">
    <property type="entry name" value="Lyase_8_alpha_N"/>
</dbReference>
<dbReference type="GO" id="GO:0030246">
    <property type="term" value="F:carbohydrate binding"/>
    <property type="evidence" value="ECO:0007669"/>
    <property type="project" value="InterPro"/>
</dbReference>
<accession>A0A9Y2IBI0</accession>
<organism evidence="9 10">
    <name type="scientific">Amycolatopsis carbonis</name>
    <dbReference type="NCBI Taxonomy" id="715471"/>
    <lineage>
        <taxon>Bacteria</taxon>
        <taxon>Bacillati</taxon>
        <taxon>Actinomycetota</taxon>
        <taxon>Actinomycetes</taxon>
        <taxon>Pseudonocardiales</taxon>
        <taxon>Pseudonocardiaceae</taxon>
        <taxon>Amycolatopsis</taxon>
    </lineage>
</organism>
<feature type="active site" evidence="4">
    <location>
        <position position="290"/>
    </location>
</feature>
<feature type="domain" description="Polysaccharide lyase family 8 C-terminal" evidence="7">
    <location>
        <begin position="712"/>
        <end position="773"/>
    </location>
</feature>
<dbReference type="InterPro" id="IPR014718">
    <property type="entry name" value="GH-type_carb-bd"/>
</dbReference>
<dbReference type="Pfam" id="PF08124">
    <property type="entry name" value="Lyase_8_N"/>
    <property type="match status" value="1"/>
</dbReference>
<dbReference type="Gene3D" id="2.70.98.10">
    <property type="match status" value="1"/>
</dbReference>
<dbReference type="InterPro" id="IPR008929">
    <property type="entry name" value="Chondroitin_lyas"/>
</dbReference>
<dbReference type="SUPFAM" id="SSF74650">
    <property type="entry name" value="Galactose mutarotase-like"/>
    <property type="match status" value="1"/>
</dbReference>
<dbReference type="Gene3D" id="2.60.220.10">
    <property type="entry name" value="Polysaccharide lyase family 8-like, C-terminal"/>
    <property type="match status" value="1"/>
</dbReference>
<feature type="domain" description="Polysaccharide lyase 8 N-terminal alpha-helical" evidence="8">
    <location>
        <begin position="77"/>
        <end position="380"/>
    </location>
</feature>
<dbReference type="InterPro" id="IPR011071">
    <property type="entry name" value="Lyase_8-like_C"/>
</dbReference>
<feature type="active site" evidence="4">
    <location>
        <position position="344"/>
    </location>
</feature>
<evidence type="ECO:0000256" key="4">
    <source>
        <dbReference type="PIRSR" id="PIRSR638970-1"/>
    </source>
</evidence>
<dbReference type="InterPro" id="IPR004103">
    <property type="entry name" value="Lyase_8_C"/>
</dbReference>
<dbReference type="Pfam" id="PF02278">
    <property type="entry name" value="Lyase_8"/>
    <property type="match status" value="1"/>
</dbReference>
<feature type="active site" evidence="4">
    <location>
        <position position="281"/>
    </location>
</feature>
<dbReference type="SUPFAM" id="SSF49863">
    <property type="entry name" value="Hyaluronate lyase-like, C-terminal domain"/>
    <property type="match status" value="1"/>
</dbReference>
<evidence type="ECO:0000256" key="1">
    <source>
        <dbReference type="ARBA" id="ARBA00006699"/>
    </source>
</evidence>
<evidence type="ECO:0000259" key="6">
    <source>
        <dbReference type="Pfam" id="PF02278"/>
    </source>
</evidence>
<feature type="chain" id="PRO_5040972046" evidence="5">
    <location>
        <begin position="31"/>
        <end position="800"/>
    </location>
</feature>
<evidence type="ECO:0000313" key="9">
    <source>
        <dbReference type="EMBL" id="WIX75328.1"/>
    </source>
</evidence>
<feature type="domain" description="Polysaccharide lyase family 8 central" evidence="6">
    <location>
        <begin position="436"/>
        <end position="699"/>
    </location>
</feature>
<dbReference type="InterPro" id="IPR006311">
    <property type="entry name" value="TAT_signal"/>
</dbReference>
<sequence length="800" mass="84823">MPVNRRTALRGGAVAAASVALAAAAHPALASDTVAAGSAPAVPASKVAATDPLKAIVVGYRELQTGINRPSAERTAALKNLGRVAKSYNDTMTVTGGPLWTDLPLGPGSDYTTSMYARLRAIAVDWGTPGGTLSGDPQVLDRIKKALELIYASQYNPQVGEIGNWYTYEIGVPYYVLHTLVTVADELTADELARYVSPIKRFVGNPNVRANSPSTVETGANRADKALISIVSGALVGDTAWVKTGIDALTDVAGGGAASLVAKLDKAGSDGFHVDGSFIQHDTIPYPGHYGIVLLTALSGAIHVTEGTEYALPEELKQKIYALVPDTFAPFVYAGALMEPVRGRMLSRQGETGHDIGHQLTVATLVLARAATGAAKAELSGLAAKWISEGTYAPFLEIPDPERFAPGPDLVATPGIEFAQEMLATHVRPTPITATHRIFGQQDRMLHVTEGWSSSLAVGSTRISRYESINGMNQHGWYVGDGVVYLFLPNAKGHYSDAYWPTVDPMLLPGATTKTGPTGALQSTPMSTKAHVGGVRWDARHGAYAMDFVSLDGTLTAKKSWFFTPAGVVCLGAGITDTSGQQVRTTIENRNLGENGRGTLLADARLVSSALGRVTSLRNPHWLHLDGAAGNVAGYVLLDKADVTALREDRTGAWRDIDTGANTKGTTDPYTRRYQKLVIEHGVKPTDAKYAYAVLPAASVVSTVASVLAWRVRANTAAVQAIRLWDNTLLANFYRADTVDEVTVSGPASVALGRSGSGWQLAVSDPTQSQDSVRVTVRRQSVEVPLKGTFGATQVVHLPR</sequence>
<dbReference type="GO" id="GO:0005576">
    <property type="term" value="C:extracellular region"/>
    <property type="evidence" value="ECO:0007669"/>
    <property type="project" value="InterPro"/>
</dbReference>
<evidence type="ECO:0000256" key="5">
    <source>
        <dbReference type="SAM" id="SignalP"/>
    </source>
</evidence>
<keyword evidence="3 9" id="KW-0456">Lyase</keyword>
<dbReference type="KEGG" id="acab:QRX50_27815"/>
<dbReference type="Gene3D" id="1.50.10.100">
    <property type="entry name" value="Chondroitin AC/alginate lyase"/>
    <property type="match status" value="1"/>
</dbReference>
<dbReference type="Pfam" id="PF02884">
    <property type="entry name" value="Lyase_8_C"/>
    <property type="match status" value="1"/>
</dbReference>
<protein>
    <submittedName>
        <fullName evidence="9">Polysaccharide lyase 8 family protein</fullName>
    </submittedName>
</protein>
<dbReference type="InterPro" id="IPR003159">
    <property type="entry name" value="Lyase_8_central_dom"/>
</dbReference>